<name>A0AAD6KHJ8_9ROSI</name>
<proteinExistence type="predicted"/>
<organism evidence="1 2">
    <name type="scientific">Salix udensis</name>
    <dbReference type="NCBI Taxonomy" id="889485"/>
    <lineage>
        <taxon>Eukaryota</taxon>
        <taxon>Viridiplantae</taxon>
        <taxon>Streptophyta</taxon>
        <taxon>Embryophyta</taxon>
        <taxon>Tracheophyta</taxon>
        <taxon>Spermatophyta</taxon>
        <taxon>Magnoliopsida</taxon>
        <taxon>eudicotyledons</taxon>
        <taxon>Gunneridae</taxon>
        <taxon>Pentapetalae</taxon>
        <taxon>rosids</taxon>
        <taxon>fabids</taxon>
        <taxon>Malpighiales</taxon>
        <taxon>Salicaceae</taxon>
        <taxon>Saliceae</taxon>
        <taxon>Salix</taxon>
    </lineage>
</organism>
<protein>
    <submittedName>
        <fullName evidence="1">Uncharacterized protein</fullName>
    </submittedName>
</protein>
<evidence type="ECO:0000313" key="2">
    <source>
        <dbReference type="Proteomes" id="UP001162972"/>
    </source>
</evidence>
<dbReference type="AlphaFoldDB" id="A0AAD6KHJ8"/>
<keyword evidence="2" id="KW-1185">Reference proteome</keyword>
<gene>
    <name evidence="1" type="ORF">OIU84_024569</name>
</gene>
<comment type="caution">
    <text evidence="1">The sequence shown here is derived from an EMBL/GenBank/DDBJ whole genome shotgun (WGS) entry which is preliminary data.</text>
</comment>
<dbReference type="EMBL" id="JAPFFJ010000006">
    <property type="protein sequence ID" value="KAJ6423620.1"/>
    <property type="molecule type" value="Genomic_DNA"/>
</dbReference>
<dbReference type="Proteomes" id="UP001162972">
    <property type="component" value="Chromosome 16"/>
</dbReference>
<sequence length="91" mass="10577">MRAWTLELLLRARRRRKIRRGWRHHWIRYQEREGGGPYGRGCIESSPSFSLDGTIEGTAFPQLSEVGHVLRGSSEVKKVKQESHQTLFSDI</sequence>
<evidence type="ECO:0000313" key="1">
    <source>
        <dbReference type="EMBL" id="KAJ6423620.1"/>
    </source>
</evidence>
<reference evidence="1 2" key="1">
    <citation type="journal article" date="2023" name="Int. J. Mol. Sci.">
        <title>De Novo Assembly and Annotation of 11 Diverse Shrub Willow (Salix) Genomes Reveals Novel Gene Organization in Sex-Linked Regions.</title>
        <authorList>
            <person name="Hyden B."/>
            <person name="Feng K."/>
            <person name="Yates T.B."/>
            <person name="Jawdy S."/>
            <person name="Cereghino C."/>
            <person name="Smart L.B."/>
            <person name="Muchero W."/>
        </authorList>
    </citation>
    <scope>NUCLEOTIDE SEQUENCE [LARGE SCALE GENOMIC DNA]</scope>
    <source>
        <tissue evidence="1">Shoot tip</tissue>
    </source>
</reference>
<accession>A0AAD6KHJ8</accession>